<feature type="compositionally biased region" description="Basic and acidic residues" evidence="1">
    <location>
        <begin position="1"/>
        <end position="13"/>
    </location>
</feature>
<accession>A0ABR3LHS0</accession>
<dbReference type="Proteomes" id="UP001558613">
    <property type="component" value="Unassembled WGS sequence"/>
</dbReference>
<reference evidence="2 3" key="1">
    <citation type="submission" date="2023-09" db="EMBL/GenBank/DDBJ databases">
        <authorList>
            <person name="Wang M."/>
        </authorList>
    </citation>
    <scope>NUCLEOTIDE SEQUENCE [LARGE SCALE GENOMIC DNA]</scope>
    <source>
        <strain evidence="2">GT-2023</strain>
        <tissue evidence="2">Liver</tissue>
    </source>
</reference>
<gene>
    <name evidence="2" type="ORF">QQF64_019055</name>
</gene>
<evidence type="ECO:0000313" key="2">
    <source>
        <dbReference type="EMBL" id="KAL1251259.1"/>
    </source>
</evidence>
<evidence type="ECO:0000313" key="3">
    <source>
        <dbReference type="Proteomes" id="UP001558613"/>
    </source>
</evidence>
<keyword evidence="3" id="KW-1185">Reference proteome</keyword>
<feature type="compositionally biased region" description="Polar residues" evidence="1">
    <location>
        <begin position="15"/>
        <end position="27"/>
    </location>
</feature>
<protein>
    <submittedName>
        <fullName evidence="2">Uncharacterized protein</fullName>
    </submittedName>
</protein>
<name>A0ABR3LHS0_9TELE</name>
<dbReference type="EMBL" id="JAYMGO010000022">
    <property type="protein sequence ID" value="KAL1251259.1"/>
    <property type="molecule type" value="Genomic_DNA"/>
</dbReference>
<comment type="caution">
    <text evidence="2">The sequence shown here is derived from an EMBL/GenBank/DDBJ whole genome shotgun (WGS) entry which is preliminary data.</text>
</comment>
<proteinExistence type="predicted"/>
<feature type="region of interest" description="Disordered" evidence="1">
    <location>
        <begin position="1"/>
        <end position="27"/>
    </location>
</feature>
<sequence length="94" mass="10262">MAPETKHGKEKRATPPNTSSLNLRNQNSPQVAARISVLLIRGSPKVLPGCTAKLNLWKTATLVASPAPSLIQIPTSAYLLLYRLDRVLSFFAHN</sequence>
<evidence type="ECO:0000256" key="1">
    <source>
        <dbReference type="SAM" id="MobiDB-lite"/>
    </source>
</evidence>
<organism evidence="2 3">
    <name type="scientific">Cirrhinus molitorella</name>
    <name type="common">mud carp</name>
    <dbReference type="NCBI Taxonomy" id="172907"/>
    <lineage>
        <taxon>Eukaryota</taxon>
        <taxon>Metazoa</taxon>
        <taxon>Chordata</taxon>
        <taxon>Craniata</taxon>
        <taxon>Vertebrata</taxon>
        <taxon>Euteleostomi</taxon>
        <taxon>Actinopterygii</taxon>
        <taxon>Neopterygii</taxon>
        <taxon>Teleostei</taxon>
        <taxon>Ostariophysi</taxon>
        <taxon>Cypriniformes</taxon>
        <taxon>Cyprinidae</taxon>
        <taxon>Labeoninae</taxon>
        <taxon>Labeonini</taxon>
        <taxon>Cirrhinus</taxon>
    </lineage>
</organism>